<feature type="region of interest" description="Disordered" evidence="1">
    <location>
        <begin position="98"/>
        <end position="124"/>
    </location>
</feature>
<organism evidence="2 3">
    <name type="scientific">Nocardioides marinquilinus</name>
    <dbReference type="NCBI Taxonomy" id="1210400"/>
    <lineage>
        <taxon>Bacteria</taxon>
        <taxon>Bacillati</taxon>
        <taxon>Actinomycetota</taxon>
        <taxon>Actinomycetes</taxon>
        <taxon>Propionibacteriales</taxon>
        <taxon>Nocardioidaceae</taxon>
        <taxon>Nocardioides</taxon>
    </lineage>
</organism>
<keyword evidence="3" id="KW-1185">Reference proteome</keyword>
<evidence type="ECO:0000313" key="3">
    <source>
        <dbReference type="Proteomes" id="UP001500221"/>
    </source>
</evidence>
<comment type="caution">
    <text evidence="2">The sequence shown here is derived from an EMBL/GenBank/DDBJ whole genome shotgun (WGS) entry which is preliminary data.</text>
</comment>
<gene>
    <name evidence="2" type="ORF">GCM10023340_42620</name>
</gene>
<dbReference type="EMBL" id="BAABKG010000007">
    <property type="protein sequence ID" value="GAA5155976.1"/>
    <property type="molecule type" value="Genomic_DNA"/>
</dbReference>
<dbReference type="Proteomes" id="UP001500221">
    <property type="component" value="Unassembled WGS sequence"/>
</dbReference>
<dbReference type="RefSeq" id="WP_345463764.1">
    <property type="nucleotide sequence ID" value="NZ_BAABKG010000007.1"/>
</dbReference>
<evidence type="ECO:0008006" key="4">
    <source>
        <dbReference type="Google" id="ProtNLM"/>
    </source>
</evidence>
<feature type="compositionally biased region" description="Basic and acidic residues" evidence="1">
    <location>
        <begin position="108"/>
        <end position="124"/>
    </location>
</feature>
<proteinExistence type="predicted"/>
<name>A0ABP9Q437_9ACTN</name>
<protein>
    <recommendedName>
        <fullName evidence="4">YdeI/OmpD-associated family protein</fullName>
    </recommendedName>
</protein>
<sequence length="124" mass="14187">MNGPTTAPTVVDVPDADAWRAWLAERADRATEAWLVLPHTNSPRPGPTYEDAVRQAVCFGWIDSTRRRHDEHSSVLRFTPRRPRSRWSGSNRRRVAELESAGLMTARGRHEVDRARERGTWEEG</sequence>
<evidence type="ECO:0000313" key="2">
    <source>
        <dbReference type="EMBL" id="GAA5155976.1"/>
    </source>
</evidence>
<accession>A0ABP9Q437</accession>
<reference evidence="3" key="1">
    <citation type="journal article" date="2019" name="Int. J. Syst. Evol. Microbiol.">
        <title>The Global Catalogue of Microorganisms (GCM) 10K type strain sequencing project: providing services to taxonomists for standard genome sequencing and annotation.</title>
        <authorList>
            <consortium name="The Broad Institute Genomics Platform"/>
            <consortium name="The Broad Institute Genome Sequencing Center for Infectious Disease"/>
            <person name="Wu L."/>
            <person name="Ma J."/>
        </authorList>
    </citation>
    <scope>NUCLEOTIDE SEQUENCE [LARGE SCALE GENOMIC DNA]</scope>
    <source>
        <strain evidence="3">JCM 18459</strain>
    </source>
</reference>
<evidence type="ECO:0000256" key="1">
    <source>
        <dbReference type="SAM" id="MobiDB-lite"/>
    </source>
</evidence>